<gene>
    <name evidence="1" type="ORF">H4S07_001540</name>
</gene>
<keyword evidence="2" id="KW-1185">Reference proteome</keyword>
<name>A0ACC1LNA2_9FUNG</name>
<accession>A0ACC1LNA2</accession>
<comment type="caution">
    <text evidence="1">The sequence shown here is derived from an EMBL/GenBank/DDBJ whole genome shotgun (WGS) entry which is preliminary data.</text>
</comment>
<protein>
    <submittedName>
        <fullName evidence="1">Uncharacterized protein</fullName>
    </submittedName>
</protein>
<dbReference type="EMBL" id="JANBUP010000263">
    <property type="protein sequence ID" value="KAJ2812233.1"/>
    <property type="molecule type" value="Genomic_DNA"/>
</dbReference>
<organism evidence="1 2">
    <name type="scientific">Coemansia furcata</name>
    <dbReference type="NCBI Taxonomy" id="417177"/>
    <lineage>
        <taxon>Eukaryota</taxon>
        <taxon>Fungi</taxon>
        <taxon>Fungi incertae sedis</taxon>
        <taxon>Zoopagomycota</taxon>
        <taxon>Kickxellomycotina</taxon>
        <taxon>Kickxellomycetes</taxon>
        <taxon>Kickxellales</taxon>
        <taxon>Kickxellaceae</taxon>
        <taxon>Coemansia</taxon>
    </lineage>
</organism>
<evidence type="ECO:0000313" key="2">
    <source>
        <dbReference type="Proteomes" id="UP001140096"/>
    </source>
</evidence>
<sequence>MMLARRLLLQRPAAVSCRRLLTTIENQSTGTTGERHIFDRLFQELAPTKLAVTDSSGGCGSMYVVEIEAECFRRLTRVKQTKLVNAQLKEELKEMHGMRVICTVPSQI</sequence>
<dbReference type="Proteomes" id="UP001140096">
    <property type="component" value="Unassembled WGS sequence"/>
</dbReference>
<reference evidence="1" key="1">
    <citation type="submission" date="2022-07" db="EMBL/GenBank/DDBJ databases">
        <title>Phylogenomic reconstructions and comparative analyses of Kickxellomycotina fungi.</title>
        <authorList>
            <person name="Reynolds N.K."/>
            <person name="Stajich J.E."/>
            <person name="Barry K."/>
            <person name="Grigoriev I.V."/>
            <person name="Crous P."/>
            <person name="Smith M.E."/>
        </authorList>
    </citation>
    <scope>NUCLEOTIDE SEQUENCE</scope>
    <source>
        <strain evidence="1">CBS 102833</strain>
    </source>
</reference>
<evidence type="ECO:0000313" key="1">
    <source>
        <dbReference type="EMBL" id="KAJ2812233.1"/>
    </source>
</evidence>
<proteinExistence type="predicted"/>